<evidence type="ECO:0000256" key="1">
    <source>
        <dbReference type="SAM" id="MobiDB-lite"/>
    </source>
</evidence>
<feature type="chain" id="PRO_5032551354" description="DUF5666 domain-containing protein" evidence="2">
    <location>
        <begin position="32"/>
        <end position="162"/>
    </location>
</feature>
<dbReference type="RefSeq" id="WP_179421827.1">
    <property type="nucleotide sequence ID" value="NZ_JACCAB010000001.1"/>
</dbReference>
<evidence type="ECO:0000313" key="3">
    <source>
        <dbReference type="EMBL" id="NYG07482.1"/>
    </source>
</evidence>
<evidence type="ECO:0000256" key="2">
    <source>
        <dbReference type="SAM" id="SignalP"/>
    </source>
</evidence>
<keyword evidence="4" id="KW-1185">Reference proteome</keyword>
<dbReference type="Proteomes" id="UP000573599">
    <property type="component" value="Unassembled WGS sequence"/>
</dbReference>
<feature type="signal peptide" evidence="2">
    <location>
        <begin position="1"/>
        <end position="31"/>
    </location>
</feature>
<sequence>MKLNSRLAKISYVGAGLVAGAVLATTLGAQAATVSPSASGTTSSTAAADPHPGDNGADGVPEANEVHGGGGGRALGLSGTVTAVGASSVTIKTATATTTYSVTSASDIDKNGEAAVSALVVGDKVTFSVDRANAKQIDKLHTGDETKNMPARPANPGTPNAG</sequence>
<feature type="compositionally biased region" description="Basic and acidic residues" evidence="1">
    <location>
        <begin position="133"/>
        <end position="147"/>
    </location>
</feature>
<reference evidence="3 4" key="1">
    <citation type="submission" date="2020-07" db="EMBL/GenBank/DDBJ databases">
        <title>Sequencing the genomes of 1000 actinobacteria strains.</title>
        <authorList>
            <person name="Klenk H.-P."/>
        </authorList>
    </citation>
    <scope>NUCLEOTIDE SEQUENCE [LARGE SCALE GENOMIC DNA]</scope>
    <source>
        <strain evidence="3 4">DSM 23987</strain>
    </source>
</reference>
<accession>A0A852WQH5</accession>
<feature type="region of interest" description="Disordered" evidence="1">
    <location>
        <begin position="34"/>
        <end position="77"/>
    </location>
</feature>
<proteinExistence type="predicted"/>
<dbReference type="AlphaFoldDB" id="A0A852WQH5"/>
<name>A0A852WQH5_9MICO</name>
<feature type="compositionally biased region" description="Low complexity" evidence="1">
    <location>
        <begin position="34"/>
        <end position="48"/>
    </location>
</feature>
<protein>
    <recommendedName>
        <fullName evidence="5">DUF5666 domain-containing protein</fullName>
    </recommendedName>
</protein>
<feature type="region of interest" description="Disordered" evidence="1">
    <location>
        <begin position="133"/>
        <end position="162"/>
    </location>
</feature>
<keyword evidence="2" id="KW-0732">Signal</keyword>
<dbReference type="EMBL" id="JACCAB010000001">
    <property type="protein sequence ID" value="NYG07482.1"/>
    <property type="molecule type" value="Genomic_DNA"/>
</dbReference>
<evidence type="ECO:0008006" key="5">
    <source>
        <dbReference type="Google" id="ProtNLM"/>
    </source>
</evidence>
<comment type="caution">
    <text evidence="3">The sequence shown here is derived from an EMBL/GenBank/DDBJ whole genome shotgun (WGS) entry which is preliminary data.</text>
</comment>
<evidence type="ECO:0000313" key="4">
    <source>
        <dbReference type="Proteomes" id="UP000573599"/>
    </source>
</evidence>
<gene>
    <name evidence="3" type="ORF">BJ986_001969</name>
</gene>
<organism evidence="3 4">
    <name type="scientific">Pedococcus badiiscoriae</name>
    <dbReference type="NCBI Taxonomy" id="642776"/>
    <lineage>
        <taxon>Bacteria</taxon>
        <taxon>Bacillati</taxon>
        <taxon>Actinomycetota</taxon>
        <taxon>Actinomycetes</taxon>
        <taxon>Micrococcales</taxon>
        <taxon>Intrasporangiaceae</taxon>
        <taxon>Pedococcus</taxon>
    </lineage>
</organism>